<dbReference type="InterPro" id="IPR015421">
    <property type="entry name" value="PyrdxlP-dep_Trfase_major"/>
</dbReference>
<dbReference type="Pfam" id="PF00202">
    <property type="entry name" value="Aminotran_3"/>
    <property type="match status" value="1"/>
</dbReference>
<comment type="function">
    <text evidence="13">Catalyzes the transfer of the alpha-amino group from S-adenosyl-L-methionine (SAM) to 7-keto-8-aminopelargonic acid (KAPA) to form 7,8-diaminopelargonic acid (DAPA). It is the only aminotransferase known to utilize SAM as an amino donor.</text>
</comment>
<feature type="binding site" evidence="13">
    <location>
        <position position="152"/>
    </location>
    <ligand>
        <name>substrate</name>
    </ligand>
</feature>
<feature type="binding site" evidence="13">
    <location>
        <position position="417"/>
    </location>
    <ligand>
        <name>substrate</name>
    </ligand>
</feature>
<dbReference type="GO" id="GO:0030170">
    <property type="term" value="F:pyridoxal phosphate binding"/>
    <property type="evidence" value="ECO:0007669"/>
    <property type="project" value="UniProtKB-UniRule"/>
</dbReference>
<evidence type="ECO:0000256" key="6">
    <source>
        <dbReference type="ARBA" id="ARBA00022576"/>
    </source>
</evidence>
<dbReference type="EMBL" id="PCVY01000065">
    <property type="protein sequence ID" value="PIQ85545.1"/>
    <property type="molecule type" value="Genomic_DNA"/>
</dbReference>
<dbReference type="EC" id="2.6.1.62" evidence="13"/>
<reference evidence="14 15" key="1">
    <citation type="submission" date="2017-09" db="EMBL/GenBank/DDBJ databases">
        <title>Depth-based differentiation of microbial function through sediment-hosted aquifers and enrichment of novel symbionts in the deep terrestrial subsurface.</title>
        <authorList>
            <person name="Probst A.J."/>
            <person name="Ladd B."/>
            <person name="Jarett J.K."/>
            <person name="Geller-Mcgrath D.E."/>
            <person name="Sieber C.M."/>
            <person name="Emerson J.B."/>
            <person name="Anantharaman K."/>
            <person name="Thomas B.C."/>
            <person name="Malmstrom R."/>
            <person name="Stieglmeier M."/>
            <person name="Klingl A."/>
            <person name="Woyke T."/>
            <person name="Ryan C.M."/>
            <person name="Banfield J.F."/>
        </authorList>
    </citation>
    <scope>NUCLEOTIDE SEQUENCE [LARGE SCALE GENOMIC DNA]</scope>
    <source>
        <strain evidence="14">CG11_big_fil_rev_8_21_14_0_20_45_26</strain>
    </source>
</reference>
<feature type="binding site" evidence="13">
    <location>
        <position position="258"/>
    </location>
    <ligand>
        <name>pyridoxal 5'-phosphate</name>
        <dbReference type="ChEBI" id="CHEBI:597326"/>
    </ligand>
</feature>
<dbReference type="SUPFAM" id="SSF53383">
    <property type="entry name" value="PLP-dependent transferases"/>
    <property type="match status" value="1"/>
</dbReference>
<dbReference type="InterPro" id="IPR005814">
    <property type="entry name" value="Aminotrans_3"/>
</dbReference>
<dbReference type="FunFam" id="3.40.640.10:FF:000078">
    <property type="entry name" value="Adenosylmethionine-8-amino-7-oxononanoate aminotransferase"/>
    <property type="match status" value="1"/>
</dbReference>
<comment type="caution">
    <text evidence="14">The sequence shown here is derived from an EMBL/GenBank/DDBJ whole genome shotgun (WGS) entry which is preliminary data.</text>
</comment>
<dbReference type="InterPro" id="IPR049704">
    <property type="entry name" value="Aminotrans_3_PPA_site"/>
</dbReference>
<proteinExistence type="inferred from homology"/>
<evidence type="ECO:0000256" key="11">
    <source>
        <dbReference type="ARBA" id="ARBA00048449"/>
    </source>
</evidence>
<evidence type="ECO:0000256" key="1">
    <source>
        <dbReference type="ARBA" id="ARBA00001933"/>
    </source>
</evidence>
<organism evidence="14 15">
    <name type="scientific">Candidatus Abzuiibacterium crystallinum</name>
    <dbReference type="NCBI Taxonomy" id="1974748"/>
    <lineage>
        <taxon>Bacteria</taxon>
        <taxon>Pseudomonadati</taxon>
        <taxon>Candidatus Omnitrophota</taxon>
        <taxon>Candidatus Abzuiibacterium</taxon>
    </lineage>
</organism>
<dbReference type="CDD" id="cd00610">
    <property type="entry name" value="OAT_like"/>
    <property type="match status" value="1"/>
</dbReference>
<sequence length="452" mass="51155">MRQSNKTKQLAKLDKEYIWHPFTQQQEWEAEDILIIESGSGNYLKDTDGKRYLDGVSSLWCNVHGHRVKDIDRAVEKQLRQIAHSTFLGLSNVPAIELSRELIRIAPKGLKRVFYSDSGSEAVEIALKIAFQYWQNRGGKKRKKFIRLTNAYHGDTLGSVSVGGIDLFHQMYRPLLFNTIPVSSPYRYRDSFKGSEADYLDYCTARLEAVLKRHANVTAALVMEPLMQGAAGMIDQPKGYISRARQLTKKYNTLLIFDEVATGFGRTGKWFACDHERVTPDIFCVAKGLSGGYLPLAATLTTENIYNAFLGDYTRFKTFFHGHTFTANPLACRAALANLTVFKKQKTLSKLQLKIKLLAQGLKQFENLRHVGDIRQKGLMAGIELVADRRTKKPFELNRRAGAAVTMRAREKGVIIRPLGNVVVLMPPLSITHQELNQLLKVVYQSIREVTE</sequence>
<dbReference type="GO" id="GO:0009102">
    <property type="term" value="P:biotin biosynthetic process"/>
    <property type="evidence" value="ECO:0007669"/>
    <property type="project" value="UniProtKB-UniRule"/>
</dbReference>
<evidence type="ECO:0000256" key="10">
    <source>
        <dbReference type="ARBA" id="ARBA00022898"/>
    </source>
</evidence>
<feature type="binding site" evidence="13">
    <location>
        <position position="322"/>
    </location>
    <ligand>
        <name>substrate</name>
    </ligand>
</feature>
<evidence type="ECO:0000313" key="14">
    <source>
        <dbReference type="EMBL" id="PIQ85545.1"/>
    </source>
</evidence>
<feature type="site" description="Participates in the substrate recognition with KAPA and in a stacking interaction with the adenine ring of SAM" evidence="13">
    <location>
        <position position="22"/>
    </location>
</feature>
<dbReference type="PANTHER" id="PTHR42684">
    <property type="entry name" value="ADENOSYLMETHIONINE-8-AMINO-7-OXONONANOATE AMINOTRANSFERASE"/>
    <property type="match status" value="1"/>
</dbReference>
<feature type="binding site" evidence="13">
    <location>
        <begin position="119"/>
        <end position="120"/>
    </location>
    <ligand>
        <name>pyridoxal 5'-phosphate</name>
        <dbReference type="ChEBI" id="CHEBI:597326"/>
    </ligand>
</feature>
<comment type="caution">
    <text evidence="13">Lacks conserved residue(s) required for the propagation of feature annotation.</text>
</comment>
<dbReference type="Gene3D" id="3.40.640.10">
    <property type="entry name" value="Type I PLP-dependent aspartate aminotransferase-like (Major domain)"/>
    <property type="match status" value="1"/>
</dbReference>
<dbReference type="HAMAP" id="MF_00834">
    <property type="entry name" value="BioA"/>
    <property type="match status" value="1"/>
</dbReference>
<evidence type="ECO:0000256" key="9">
    <source>
        <dbReference type="ARBA" id="ARBA00022756"/>
    </source>
</evidence>
<feature type="modified residue" description="N6-(pyridoxal phosphate)lysine" evidence="13">
    <location>
        <position position="287"/>
    </location>
</feature>
<dbReference type="InterPro" id="IPR005815">
    <property type="entry name" value="BioA"/>
</dbReference>
<keyword evidence="10 13" id="KW-0663">Pyridoxal phosphate</keyword>
<comment type="subunit">
    <text evidence="4 13">Homodimer.</text>
</comment>
<dbReference type="UniPathway" id="UPA00078">
    <property type="reaction ID" value="UER00160"/>
</dbReference>
<dbReference type="PANTHER" id="PTHR42684:SF17">
    <property type="entry name" value="ADENOSYLMETHIONINE-8-AMINO-7-OXONONANOATE AMINOTRANSFERASE"/>
    <property type="match status" value="1"/>
</dbReference>
<evidence type="ECO:0000256" key="3">
    <source>
        <dbReference type="ARBA" id="ARBA00005063"/>
    </source>
</evidence>
<dbReference type="AlphaFoldDB" id="A0A2H0LPX0"/>
<keyword evidence="5 13" id="KW-0963">Cytoplasm</keyword>
<keyword evidence="6 13" id="KW-0032">Aminotransferase</keyword>
<dbReference type="InterPro" id="IPR015422">
    <property type="entry name" value="PyrdxlP-dep_Trfase_small"/>
</dbReference>
<keyword evidence="7 13" id="KW-0808">Transferase</keyword>
<evidence type="ECO:0000313" key="15">
    <source>
        <dbReference type="Proteomes" id="UP000230859"/>
    </source>
</evidence>
<evidence type="ECO:0000256" key="7">
    <source>
        <dbReference type="ARBA" id="ARBA00022679"/>
    </source>
</evidence>
<feature type="binding site" evidence="13">
    <location>
        <position position="287"/>
    </location>
    <ligand>
        <name>substrate</name>
    </ligand>
</feature>
<evidence type="ECO:0000256" key="2">
    <source>
        <dbReference type="ARBA" id="ARBA00004496"/>
    </source>
</evidence>
<keyword evidence="8 13" id="KW-0949">S-adenosyl-L-methionine</keyword>
<evidence type="ECO:0000256" key="5">
    <source>
        <dbReference type="ARBA" id="ARBA00022490"/>
    </source>
</evidence>
<dbReference type="InterPro" id="IPR015424">
    <property type="entry name" value="PyrdxlP-dep_Trfase"/>
</dbReference>
<keyword evidence="9 13" id="KW-0093">Biotin biosynthesis</keyword>
<evidence type="ECO:0000256" key="12">
    <source>
        <dbReference type="ARBA" id="ARBA00060970"/>
    </source>
</evidence>
<dbReference type="Gene3D" id="3.90.1150.10">
    <property type="entry name" value="Aspartate Aminotransferase, domain 1"/>
    <property type="match status" value="1"/>
</dbReference>
<dbReference type="Proteomes" id="UP000230859">
    <property type="component" value="Unassembled WGS sequence"/>
</dbReference>
<gene>
    <name evidence="13 14" type="primary">bioA</name>
    <name evidence="14" type="ORF">COV74_08625</name>
</gene>
<comment type="cofactor">
    <cofactor evidence="1 13">
        <name>pyridoxal 5'-phosphate</name>
        <dbReference type="ChEBI" id="CHEBI:597326"/>
    </cofactor>
</comment>
<dbReference type="NCBIfam" id="TIGR00508">
    <property type="entry name" value="bioA"/>
    <property type="match status" value="1"/>
</dbReference>
<comment type="pathway">
    <text evidence="3 13">Cofactor biosynthesis; biotin biosynthesis; 7,8-diaminononanoate from 8-amino-7-oxononanoate (SAM route): step 1/1.</text>
</comment>
<accession>A0A2H0LPX0</accession>
<comment type="subcellular location">
    <subcellularLocation>
        <location evidence="2 13">Cytoplasm</location>
    </subcellularLocation>
</comment>
<evidence type="ECO:0000256" key="4">
    <source>
        <dbReference type="ARBA" id="ARBA00011738"/>
    </source>
</evidence>
<dbReference type="PIRSF" id="PIRSF000521">
    <property type="entry name" value="Transaminase_4ab_Lys_Orn"/>
    <property type="match status" value="1"/>
</dbReference>
<comment type="catalytic activity">
    <reaction evidence="11 13">
        <text>(8S)-8-amino-7-oxononanoate + S-adenosyl-L-methionine = S-adenosyl-4-methylsulfanyl-2-oxobutanoate + (7R,8S)-7,8-diammoniononanoate</text>
        <dbReference type="Rhea" id="RHEA:16861"/>
        <dbReference type="ChEBI" id="CHEBI:16490"/>
        <dbReference type="ChEBI" id="CHEBI:59789"/>
        <dbReference type="ChEBI" id="CHEBI:149468"/>
        <dbReference type="ChEBI" id="CHEBI:149469"/>
        <dbReference type="EC" id="2.6.1.62"/>
    </reaction>
</comment>
<dbReference type="PROSITE" id="PS00600">
    <property type="entry name" value="AA_TRANSFER_CLASS_3"/>
    <property type="match status" value="1"/>
</dbReference>
<feature type="binding site" evidence="13">
    <location>
        <begin position="323"/>
        <end position="324"/>
    </location>
    <ligand>
        <name>pyridoxal 5'-phosphate</name>
        <dbReference type="ChEBI" id="CHEBI:597326"/>
    </ligand>
</feature>
<dbReference type="GO" id="GO:0004015">
    <property type="term" value="F:adenosylmethionine-8-amino-7-oxononanoate transaminase activity"/>
    <property type="evidence" value="ECO:0007669"/>
    <property type="project" value="UniProtKB-UniRule"/>
</dbReference>
<name>A0A2H0LPX0_9BACT</name>
<protein>
    <recommendedName>
        <fullName evidence="13">Adenosylmethionine-8-amino-7-oxononanoate aminotransferase</fullName>
        <ecNumber evidence="13">2.6.1.62</ecNumber>
    </recommendedName>
    <alternativeName>
        <fullName evidence="13">7,8-diamino-pelargonic acid aminotransferase</fullName>
        <shortName evidence="13">DAPA AT</shortName>
        <shortName evidence="13">DAPA aminotransferase</shortName>
    </alternativeName>
    <alternativeName>
        <fullName evidence="13">7,8-diaminononanoate synthase</fullName>
        <shortName evidence="13">DANS</shortName>
    </alternativeName>
    <alternativeName>
        <fullName evidence="13">Diaminopelargonic acid synthase</fullName>
    </alternativeName>
</protein>
<evidence type="ECO:0000256" key="8">
    <source>
        <dbReference type="ARBA" id="ARBA00022691"/>
    </source>
</evidence>
<evidence type="ECO:0000256" key="13">
    <source>
        <dbReference type="HAMAP-Rule" id="MF_00834"/>
    </source>
</evidence>
<dbReference type="GO" id="GO:0005737">
    <property type="term" value="C:cytoplasm"/>
    <property type="evidence" value="ECO:0007669"/>
    <property type="project" value="UniProtKB-SubCell"/>
</dbReference>
<comment type="similarity">
    <text evidence="12 13">Belongs to the class-III pyridoxal-phosphate-dependent aminotransferase family. BioA subfamily.</text>
</comment>